<dbReference type="Proteomes" id="UP000680038">
    <property type="component" value="Unassembled WGS sequence"/>
</dbReference>
<name>A0A916JFJ7_9BACT</name>
<dbReference type="InterPro" id="IPR013324">
    <property type="entry name" value="RNA_pol_sigma_r3/r4-like"/>
</dbReference>
<dbReference type="Pfam" id="PF08281">
    <property type="entry name" value="Sigma70_r4_2"/>
    <property type="match status" value="1"/>
</dbReference>
<accession>A0A916JFJ7</accession>
<dbReference type="Gene3D" id="1.10.10.10">
    <property type="entry name" value="Winged helix-like DNA-binding domain superfamily/Winged helix DNA-binding domain"/>
    <property type="match status" value="1"/>
</dbReference>
<dbReference type="PANTHER" id="PTHR43133:SF60">
    <property type="entry name" value="RNA POLYMERASE SIGMA FACTOR SIGV"/>
    <property type="match status" value="1"/>
</dbReference>
<keyword evidence="10" id="KW-1185">Reference proteome</keyword>
<dbReference type="InterPro" id="IPR036388">
    <property type="entry name" value="WH-like_DNA-bd_sf"/>
</dbReference>
<dbReference type="Gene3D" id="1.10.1740.10">
    <property type="match status" value="1"/>
</dbReference>
<evidence type="ECO:0000256" key="3">
    <source>
        <dbReference type="ARBA" id="ARBA00023082"/>
    </source>
</evidence>
<organism evidence="9 10">
    <name type="scientific">Dyadobacter helix</name>
    <dbReference type="NCBI Taxonomy" id="2822344"/>
    <lineage>
        <taxon>Bacteria</taxon>
        <taxon>Pseudomonadati</taxon>
        <taxon>Bacteroidota</taxon>
        <taxon>Cytophagia</taxon>
        <taxon>Cytophagales</taxon>
        <taxon>Spirosomataceae</taxon>
        <taxon>Dyadobacter</taxon>
    </lineage>
</organism>
<evidence type="ECO:0000313" key="9">
    <source>
        <dbReference type="EMBL" id="CAG5008544.1"/>
    </source>
</evidence>
<protein>
    <recommendedName>
        <fullName evidence="6">RNA polymerase sigma factor</fullName>
    </recommendedName>
</protein>
<comment type="caution">
    <text evidence="9">The sequence shown here is derived from an EMBL/GenBank/DDBJ whole genome shotgun (WGS) entry which is preliminary data.</text>
</comment>
<reference evidence="9" key="1">
    <citation type="submission" date="2021-04" db="EMBL/GenBank/DDBJ databases">
        <authorList>
            <person name="Rodrigo-Torres L."/>
            <person name="Arahal R. D."/>
            <person name="Lucena T."/>
        </authorList>
    </citation>
    <scope>NUCLEOTIDE SEQUENCE</scope>
    <source>
        <strain evidence="9">CECT 9275</strain>
    </source>
</reference>
<evidence type="ECO:0000256" key="1">
    <source>
        <dbReference type="ARBA" id="ARBA00010641"/>
    </source>
</evidence>
<evidence type="ECO:0000256" key="2">
    <source>
        <dbReference type="ARBA" id="ARBA00023015"/>
    </source>
</evidence>
<evidence type="ECO:0000256" key="5">
    <source>
        <dbReference type="ARBA" id="ARBA00023163"/>
    </source>
</evidence>
<proteinExistence type="inferred from homology"/>
<dbReference type="InterPro" id="IPR000838">
    <property type="entry name" value="RNA_pol_sigma70_ECF_CS"/>
</dbReference>
<dbReference type="InterPro" id="IPR014284">
    <property type="entry name" value="RNA_pol_sigma-70_dom"/>
</dbReference>
<dbReference type="PROSITE" id="PS01063">
    <property type="entry name" value="SIGMA70_ECF"/>
    <property type="match status" value="1"/>
</dbReference>
<dbReference type="Pfam" id="PF04542">
    <property type="entry name" value="Sigma70_r2"/>
    <property type="match status" value="1"/>
</dbReference>
<feature type="domain" description="RNA polymerase sigma-70 region 2" evidence="7">
    <location>
        <begin position="11"/>
        <end position="77"/>
    </location>
</feature>
<keyword evidence="2 6" id="KW-0805">Transcription regulation</keyword>
<evidence type="ECO:0000313" key="10">
    <source>
        <dbReference type="Proteomes" id="UP000680038"/>
    </source>
</evidence>
<dbReference type="InterPro" id="IPR039425">
    <property type="entry name" value="RNA_pol_sigma-70-like"/>
</dbReference>
<keyword evidence="4 6" id="KW-0238">DNA-binding</keyword>
<feature type="domain" description="RNA polymerase sigma factor 70 region 4 type 2" evidence="8">
    <location>
        <begin position="117"/>
        <end position="168"/>
    </location>
</feature>
<comment type="similarity">
    <text evidence="1 6">Belongs to the sigma-70 factor family. ECF subfamily.</text>
</comment>
<dbReference type="GO" id="GO:0016987">
    <property type="term" value="F:sigma factor activity"/>
    <property type="evidence" value="ECO:0007669"/>
    <property type="project" value="UniProtKB-KW"/>
</dbReference>
<dbReference type="AlphaFoldDB" id="A0A916JFJ7"/>
<dbReference type="SUPFAM" id="SSF88946">
    <property type="entry name" value="Sigma2 domain of RNA polymerase sigma factors"/>
    <property type="match status" value="1"/>
</dbReference>
<dbReference type="CDD" id="cd06171">
    <property type="entry name" value="Sigma70_r4"/>
    <property type="match status" value="1"/>
</dbReference>
<dbReference type="RefSeq" id="WP_215240689.1">
    <property type="nucleotide sequence ID" value="NZ_CAJRAF010000002.1"/>
</dbReference>
<evidence type="ECO:0000259" key="8">
    <source>
        <dbReference type="Pfam" id="PF08281"/>
    </source>
</evidence>
<dbReference type="NCBIfam" id="TIGR02937">
    <property type="entry name" value="sigma70-ECF"/>
    <property type="match status" value="1"/>
</dbReference>
<dbReference type="PANTHER" id="PTHR43133">
    <property type="entry name" value="RNA POLYMERASE ECF-TYPE SIGMA FACTO"/>
    <property type="match status" value="1"/>
</dbReference>
<evidence type="ECO:0000256" key="4">
    <source>
        <dbReference type="ARBA" id="ARBA00023125"/>
    </source>
</evidence>
<evidence type="ECO:0000256" key="6">
    <source>
        <dbReference type="RuleBase" id="RU000716"/>
    </source>
</evidence>
<dbReference type="InterPro" id="IPR007627">
    <property type="entry name" value="RNA_pol_sigma70_r2"/>
</dbReference>
<dbReference type="GO" id="GO:0006352">
    <property type="term" value="P:DNA-templated transcription initiation"/>
    <property type="evidence" value="ECO:0007669"/>
    <property type="project" value="InterPro"/>
</dbReference>
<dbReference type="EMBL" id="CAJRAF010000002">
    <property type="protein sequence ID" value="CAG5008544.1"/>
    <property type="molecule type" value="Genomic_DNA"/>
</dbReference>
<dbReference type="SUPFAM" id="SSF88659">
    <property type="entry name" value="Sigma3 and sigma4 domains of RNA polymerase sigma factors"/>
    <property type="match status" value="1"/>
</dbReference>
<sequence length="179" mass="20610">MRKDTEFKAVYDDYKNLVYNLALNYVQNISDAQDITQEVFVKVYQNIHRYNPEASSLKTWIYRIAINQSLDFLKMKKARKRFGFITSLFRTDSNQPVVEAESSDHPGIALEDKEQLQNLFRLINALPANQKTVVILLKAEDRSQKEVAEIMGVSEKAVESLFQRAKHALNRKIKGGEGI</sequence>
<dbReference type="InterPro" id="IPR013325">
    <property type="entry name" value="RNA_pol_sigma_r2"/>
</dbReference>
<dbReference type="InterPro" id="IPR013249">
    <property type="entry name" value="RNA_pol_sigma70_r4_t2"/>
</dbReference>
<evidence type="ECO:0000259" key="7">
    <source>
        <dbReference type="Pfam" id="PF04542"/>
    </source>
</evidence>
<keyword evidence="5 6" id="KW-0804">Transcription</keyword>
<gene>
    <name evidence="9" type="primary">sigW_5</name>
    <name evidence="9" type="ORF">DYBT9275_04298</name>
</gene>
<keyword evidence="3 6" id="KW-0731">Sigma factor</keyword>
<dbReference type="GO" id="GO:0003677">
    <property type="term" value="F:DNA binding"/>
    <property type="evidence" value="ECO:0007669"/>
    <property type="project" value="UniProtKB-KW"/>
</dbReference>